<dbReference type="OrthoDB" id="9805416at2"/>
<dbReference type="SUPFAM" id="SSF51735">
    <property type="entry name" value="NAD(P)-binding Rossmann-fold domains"/>
    <property type="match status" value="1"/>
</dbReference>
<evidence type="ECO:0000313" key="7">
    <source>
        <dbReference type="EMBL" id="OEH91410.1"/>
    </source>
</evidence>
<accession>A0A1E5LBD9</accession>
<dbReference type="CDD" id="cd05300">
    <property type="entry name" value="2-Hacid_dh_1"/>
    <property type="match status" value="1"/>
</dbReference>
<dbReference type="GO" id="GO:0016616">
    <property type="term" value="F:oxidoreductase activity, acting on the CH-OH group of donors, NAD or NADP as acceptor"/>
    <property type="evidence" value="ECO:0007669"/>
    <property type="project" value="InterPro"/>
</dbReference>
<dbReference type="InterPro" id="IPR006140">
    <property type="entry name" value="D-isomer_DH_NAD-bd"/>
</dbReference>
<feature type="domain" description="D-isomer specific 2-hydroxyacid dehydrogenase catalytic" evidence="5">
    <location>
        <begin position="11"/>
        <end position="310"/>
    </location>
</feature>
<comment type="similarity">
    <text evidence="1 4">Belongs to the D-isomer specific 2-hydroxyacid dehydrogenase family.</text>
</comment>
<evidence type="ECO:0000259" key="6">
    <source>
        <dbReference type="Pfam" id="PF02826"/>
    </source>
</evidence>
<dbReference type="InterPro" id="IPR029753">
    <property type="entry name" value="D-isomer_DH_CS"/>
</dbReference>
<evidence type="ECO:0000256" key="4">
    <source>
        <dbReference type="RuleBase" id="RU003719"/>
    </source>
</evidence>
<keyword evidence="2 4" id="KW-0560">Oxidoreductase</keyword>
<dbReference type="STRING" id="1305675.BFG57_05970"/>
<evidence type="ECO:0000313" key="8">
    <source>
        <dbReference type="Proteomes" id="UP000095209"/>
    </source>
</evidence>
<keyword evidence="3" id="KW-0520">NAD</keyword>
<dbReference type="Gene3D" id="3.40.50.720">
    <property type="entry name" value="NAD(P)-binding Rossmann-like Domain"/>
    <property type="match status" value="2"/>
</dbReference>
<dbReference type="InterPro" id="IPR006139">
    <property type="entry name" value="D-isomer_2_OHA_DH_cat_dom"/>
</dbReference>
<keyword evidence="8" id="KW-1185">Reference proteome</keyword>
<gene>
    <name evidence="7" type="ORF">BFG57_05970</name>
</gene>
<dbReference type="AlphaFoldDB" id="A0A1E5LBD9"/>
<comment type="caution">
    <text evidence="7">The sequence shown here is derived from an EMBL/GenBank/DDBJ whole genome shotgun (WGS) entry which is preliminary data.</text>
</comment>
<dbReference type="EMBL" id="MJEH01000062">
    <property type="protein sequence ID" value="OEH91410.1"/>
    <property type="molecule type" value="Genomic_DNA"/>
</dbReference>
<dbReference type="Pfam" id="PF00389">
    <property type="entry name" value="2-Hacid_dh"/>
    <property type="match status" value="1"/>
</dbReference>
<dbReference type="PANTHER" id="PTHR43333:SF1">
    <property type="entry name" value="D-ISOMER SPECIFIC 2-HYDROXYACID DEHYDROGENASE NAD-BINDING DOMAIN-CONTAINING PROTEIN"/>
    <property type="match status" value="1"/>
</dbReference>
<sequence length="316" mass="35998">MNVLTSFRVKRELKERLLNHFPSVHFIYRENMDNAKAELHDADILITYGEDLDKSLIASAKRLKWIMVLSAGMEQMPFDAIEKRGILVTNAKGIHAIPMAEYTLAMMLQVARQTKTLIQLEQEEKWLRSVKMMELASKTVAIIGAGAIGSEIGRLAKAFRMKTIGVNTDGRAVEHIDHAYPVWQLEEAVKGVDFVVSVLPSTKKTKNLFTEDCFKVMKNDVVFINIGRGDVVDEQLLIRMLKEGEVRHAVLDVHVQEPLPKGHPYWEMEQVTVTPHLSGISDMYQPRGFEIFEHNLEVFLQGFGEYRNKVDLSKGY</sequence>
<dbReference type="PROSITE" id="PS00671">
    <property type="entry name" value="D_2_HYDROXYACID_DH_3"/>
    <property type="match status" value="1"/>
</dbReference>
<evidence type="ECO:0000256" key="2">
    <source>
        <dbReference type="ARBA" id="ARBA00023002"/>
    </source>
</evidence>
<organism evidence="7 8">
    <name type="scientific">Bacillus solimangrovi</name>
    <dbReference type="NCBI Taxonomy" id="1305675"/>
    <lineage>
        <taxon>Bacteria</taxon>
        <taxon>Bacillati</taxon>
        <taxon>Bacillota</taxon>
        <taxon>Bacilli</taxon>
        <taxon>Bacillales</taxon>
        <taxon>Bacillaceae</taxon>
        <taxon>Bacillus</taxon>
    </lineage>
</organism>
<evidence type="ECO:0000256" key="3">
    <source>
        <dbReference type="ARBA" id="ARBA00023027"/>
    </source>
</evidence>
<dbReference type="RefSeq" id="WP_069718669.1">
    <property type="nucleotide sequence ID" value="NZ_MJEH01000062.1"/>
</dbReference>
<dbReference type="PANTHER" id="PTHR43333">
    <property type="entry name" value="2-HACID_DH_C DOMAIN-CONTAINING PROTEIN"/>
    <property type="match status" value="1"/>
</dbReference>
<reference evidence="7 8" key="1">
    <citation type="submission" date="2016-08" db="EMBL/GenBank/DDBJ databases">
        <title>Genome of Bacillus solimangrovi GH2-4.</title>
        <authorList>
            <person name="Lim S."/>
            <person name="Kim B.-C."/>
        </authorList>
    </citation>
    <scope>NUCLEOTIDE SEQUENCE [LARGE SCALE GENOMIC DNA]</scope>
    <source>
        <strain evidence="7 8">GH2-4</strain>
    </source>
</reference>
<evidence type="ECO:0000259" key="5">
    <source>
        <dbReference type="Pfam" id="PF00389"/>
    </source>
</evidence>
<dbReference type="GO" id="GO:0051287">
    <property type="term" value="F:NAD binding"/>
    <property type="evidence" value="ECO:0007669"/>
    <property type="project" value="InterPro"/>
</dbReference>
<name>A0A1E5LBD9_9BACI</name>
<dbReference type="Pfam" id="PF02826">
    <property type="entry name" value="2-Hacid_dh_C"/>
    <property type="match status" value="1"/>
</dbReference>
<dbReference type="SUPFAM" id="SSF52283">
    <property type="entry name" value="Formate/glycerate dehydrogenase catalytic domain-like"/>
    <property type="match status" value="1"/>
</dbReference>
<proteinExistence type="inferred from homology"/>
<dbReference type="InterPro" id="IPR036291">
    <property type="entry name" value="NAD(P)-bd_dom_sf"/>
</dbReference>
<dbReference type="Proteomes" id="UP000095209">
    <property type="component" value="Unassembled WGS sequence"/>
</dbReference>
<feature type="domain" description="D-isomer specific 2-hydroxyacid dehydrogenase NAD-binding" evidence="6">
    <location>
        <begin position="104"/>
        <end position="278"/>
    </location>
</feature>
<evidence type="ECO:0000256" key="1">
    <source>
        <dbReference type="ARBA" id="ARBA00005854"/>
    </source>
</evidence>
<protein>
    <submittedName>
        <fullName evidence="7">3-phosphoglycerate dehydrogenase</fullName>
    </submittedName>
</protein>